<dbReference type="SUPFAM" id="SSF48366">
    <property type="entry name" value="Ras GEF"/>
    <property type="match status" value="1"/>
</dbReference>
<keyword evidence="2" id="KW-1185">Reference proteome</keyword>
<reference evidence="3" key="1">
    <citation type="submission" date="2025-08" db="UniProtKB">
        <authorList>
            <consortium name="RefSeq"/>
        </authorList>
    </citation>
    <scope>IDENTIFICATION</scope>
    <source>
        <tissue evidence="3">Muscle</tissue>
    </source>
</reference>
<proteinExistence type="predicted"/>
<dbReference type="InParanoid" id="A0A7E6EHI6"/>
<feature type="region of interest" description="Disordered" evidence="1">
    <location>
        <begin position="155"/>
        <end position="237"/>
    </location>
</feature>
<dbReference type="OrthoDB" id="9808898at2759"/>
<dbReference type="Proteomes" id="UP000504628">
    <property type="component" value="Chromosome 8"/>
</dbReference>
<dbReference type="AlphaFoldDB" id="A0A7E6EHI6"/>
<dbReference type="Gene3D" id="1.20.870.10">
    <property type="entry name" value="Son of sevenless (SoS) protein Chain: S domain 1"/>
    <property type="match status" value="1"/>
</dbReference>
<protein>
    <submittedName>
        <fullName evidence="3">Ral guanine nucleotide dissociation stimulator-like</fullName>
    </submittedName>
</protein>
<feature type="compositionally biased region" description="Acidic residues" evidence="1">
    <location>
        <begin position="165"/>
        <end position="176"/>
    </location>
</feature>
<dbReference type="PANTHER" id="PTHR46793">
    <property type="entry name" value="1700018F24RIK PROTEIN-RELATED-RELATED"/>
    <property type="match status" value="1"/>
</dbReference>
<gene>
    <name evidence="3" type="primary">LOC118502341</name>
</gene>
<name>A0A7E6EHI6_9CHIR</name>
<sequence length="237" mass="26258">MPGTRLLGARSCSKHVRRHGTYSHVPGHRLSSGARSRPCSRTPDLFSFGEGDSHATCHRHRKCPRDGRRDVLLTPSRYGCIFPYCEEDRGPQERQRQAISSILDIWLDQHPEDFFQPPEFLCLMMLLAYLELNFPGSDLEHRAQLLLSELQHLEPSQADTQEPAAEQEQEIPEEEMPSAGPSPGPEPAPGTAVTQLQEAEPLKAPEPLVFAAGRPTYPGTQPLALLTAPGTERPSAL</sequence>
<dbReference type="PANTHER" id="PTHR46793:SF3">
    <property type="entry name" value="RIKEN CDNA 4930596D02 GENE"/>
    <property type="match status" value="1"/>
</dbReference>
<evidence type="ECO:0000256" key="1">
    <source>
        <dbReference type="SAM" id="MobiDB-lite"/>
    </source>
</evidence>
<dbReference type="InterPro" id="IPR023578">
    <property type="entry name" value="Ras_GEF_dom_sf"/>
</dbReference>
<organism evidence="2 3">
    <name type="scientific">Phyllostomus discolor</name>
    <name type="common">pale spear-nosed bat</name>
    <dbReference type="NCBI Taxonomy" id="89673"/>
    <lineage>
        <taxon>Eukaryota</taxon>
        <taxon>Metazoa</taxon>
        <taxon>Chordata</taxon>
        <taxon>Craniata</taxon>
        <taxon>Vertebrata</taxon>
        <taxon>Euteleostomi</taxon>
        <taxon>Mammalia</taxon>
        <taxon>Eutheria</taxon>
        <taxon>Laurasiatheria</taxon>
        <taxon>Chiroptera</taxon>
        <taxon>Yangochiroptera</taxon>
        <taxon>Phyllostomidae</taxon>
        <taxon>Phyllostominae</taxon>
        <taxon>Phyllostomus</taxon>
    </lineage>
</organism>
<accession>A0A7E6EHI6</accession>
<evidence type="ECO:0000313" key="3">
    <source>
        <dbReference type="RefSeq" id="XP_035890407.1"/>
    </source>
</evidence>
<dbReference type="GeneID" id="118502341"/>
<dbReference type="KEGG" id="pdic:118502341"/>
<evidence type="ECO:0000313" key="2">
    <source>
        <dbReference type="Proteomes" id="UP000504628"/>
    </source>
</evidence>
<dbReference type="RefSeq" id="XP_035890407.1">
    <property type="nucleotide sequence ID" value="XM_036034514.1"/>
</dbReference>